<dbReference type="EMBL" id="JZWV01000723">
    <property type="protein sequence ID" value="KJY28520.1"/>
    <property type="molecule type" value="Genomic_DNA"/>
</dbReference>
<sequence length="381" mass="40460">MITTAPGTALLLAAAPTGKSRLIDATRVLPTLAACPPASLTRTTAGTVVELADPVDQQTVLTRIRAAAAAPGPLTLILAGQLQLDTRQNEIHLALARATPSTLRYTGLPWAWLASELKPRRPGTTTVLVDLVAAPSTWQTIRTHGLTLGHGISLYGRIAPSLPRHRIAAPTYLQAVAGIWRSGLTPPLAELHAKAAAQVGHDEALLLAMDFTPEPLPTPKAPLATTTADPLPAILAAAHAGHHDQAASLAVTWEGWAERTYGPGSAQAIHWLEVRADLAHIAGDTARSCELWMAAGQARLTRHQAPDAPEVEAAVDRAHHQWQQVRDPRRARELGPRLVGLRRRVPGQRAGAMEAVQRRLELLHTMPQALTAGSGGSGRTV</sequence>
<dbReference type="AlphaFoldDB" id="A0A0F4J2S9"/>
<gene>
    <name evidence="1" type="ORF">VR44_25175</name>
</gene>
<evidence type="ECO:0000313" key="1">
    <source>
        <dbReference type="EMBL" id="KJY28520.1"/>
    </source>
</evidence>
<accession>A0A0F4J2S9</accession>
<protein>
    <submittedName>
        <fullName evidence="1">Uncharacterized protein</fullName>
    </submittedName>
</protein>
<evidence type="ECO:0000313" key="2">
    <source>
        <dbReference type="Proteomes" id="UP000033551"/>
    </source>
</evidence>
<name>A0A0F4J2S9_9ACTN</name>
<comment type="caution">
    <text evidence="1">The sequence shown here is derived from an EMBL/GenBank/DDBJ whole genome shotgun (WGS) entry which is preliminary data.</text>
</comment>
<dbReference type="OrthoDB" id="4328322at2"/>
<dbReference type="PATRIC" id="fig|68223.7.peg.1128"/>
<keyword evidence="2" id="KW-1185">Reference proteome</keyword>
<dbReference type="Proteomes" id="UP000033551">
    <property type="component" value="Unassembled WGS sequence"/>
</dbReference>
<proteinExistence type="predicted"/>
<dbReference type="STRING" id="68223.GCA_002028425_00181"/>
<organism evidence="1 2">
    <name type="scientific">Streptomyces katrae</name>
    <dbReference type="NCBI Taxonomy" id="68223"/>
    <lineage>
        <taxon>Bacteria</taxon>
        <taxon>Bacillati</taxon>
        <taxon>Actinomycetota</taxon>
        <taxon>Actinomycetes</taxon>
        <taxon>Kitasatosporales</taxon>
        <taxon>Streptomycetaceae</taxon>
        <taxon>Streptomyces</taxon>
    </lineage>
</organism>
<reference evidence="1 2" key="1">
    <citation type="submission" date="2015-02" db="EMBL/GenBank/DDBJ databases">
        <authorList>
            <person name="Ju K.-S."/>
            <person name="Doroghazi J.R."/>
            <person name="Metcalf W."/>
        </authorList>
    </citation>
    <scope>NUCLEOTIDE SEQUENCE [LARGE SCALE GENOMIC DNA]</scope>
    <source>
        <strain evidence="1 2">NRRL ISP-5550</strain>
    </source>
</reference>